<dbReference type="Gene3D" id="3.40.50.720">
    <property type="entry name" value="NAD(P)-binding Rossmann-like Domain"/>
    <property type="match status" value="1"/>
</dbReference>
<dbReference type="PANTHER" id="PTHR45348">
    <property type="entry name" value="HYPOTHETICAL OXIDOREDUCTASE (EUROFUNG)"/>
    <property type="match status" value="1"/>
</dbReference>
<gene>
    <name evidence="4" type="ORF">EPUS_01141</name>
</gene>
<dbReference type="InterPro" id="IPR013154">
    <property type="entry name" value="ADH-like_N"/>
</dbReference>
<dbReference type="SUPFAM" id="SSF51735">
    <property type="entry name" value="NAD(P)-binding Rossmann-fold domains"/>
    <property type="match status" value="1"/>
</dbReference>
<dbReference type="EMBL" id="KE721469">
    <property type="protein sequence ID" value="ERF69184.1"/>
    <property type="molecule type" value="Genomic_DNA"/>
</dbReference>
<dbReference type="GeneID" id="19236199"/>
<dbReference type="InterPro" id="IPR013149">
    <property type="entry name" value="ADH-like_C"/>
</dbReference>
<dbReference type="HOGENOM" id="CLU_026673_16_1_1"/>
<proteinExistence type="inferred from homology"/>
<dbReference type="OrthoDB" id="48317at2759"/>
<dbReference type="InterPro" id="IPR036291">
    <property type="entry name" value="NAD(P)-bd_dom_sf"/>
</dbReference>
<evidence type="ECO:0000256" key="2">
    <source>
        <dbReference type="ARBA" id="ARBA00023002"/>
    </source>
</evidence>
<keyword evidence="2" id="KW-0560">Oxidoreductase</keyword>
<dbReference type="OMA" id="RICGVTH"/>
<accession>U1HJT5</accession>
<dbReference type="SMART" id="SM00829">
    <property type="entry name" value="PKS_ER"/>
    <property type="match status" value="1"/>
</dbReference>
<reference evidence="5" key="1">
    <citation type="journal article" date="2014" name="BMC Genomics">
        <title>Genome characteristics reveal the impact of lichenization on lichen-forming fungus Endocarpon pusillum Hedwig (Verrucariales, Ascomycota).</title>
        <authorList>
            <person name="Wang Y.-Y."/>
            <person name="Liu B."/>
            <person name="Zhang X.-Y."/>
            <person name="Zhou Q.-M."/>
            <person name="Zhang T."/>
            <person name="Li H."/>
            <person name="Yu Y.-F."/>
            <person name="Zhang X.-L."/>
            <person name="Hao X.-Y."/>
            <person name="Wang M."/>
            <person name="Wang L."/>
            <person name="Wei J.-C."/>
        </authorList>
    </citation>
    <scope>NUCLEOTIDE SEQUENCE [LARGE SCALE GENOMIC DNA]</scope>
    <source>
        <strain evidence="5">Z07020 / HMAS-L-300199</strain>
    </source>
</reference>
<dbReference type="eggNOG" id="KOG1198">
    <property type="taxonomic scope" value="Eukaryota"/>
</dbReference>
<protein>
    <recommendedName>
        <fullName evidence="3">Enoyl reductase (ER) domain-containing protein</fullName>
    </recommendedName>
</protein>
<dbReference type="GO" id="GO:0016651">
    <property type="term" value="F:oxidoreductase activity, acting on NAD(P)H"/>
    <property type="evidence" value="ECO:0007669"/>
    <property type="project" value="InterPro"/>
</dbReference>
<dbReference type="Pfam" id="PF00107">
    <property type="entry name" value="ADH_zinc_N"/>
    <property type="match status" value="1"/>
</dbReference>
<evidence type="ECO:0000259" key="3">
    <source>
        <dbReference type="SMART" id="SM00829"/>
    </source>
</evidence>
<comment type="similarity">
    <text evidence="1">Belongs to the zinc-containing alcohol dehydrogenase family.</text>
</comment>
<dbReference type="CDD" id="cd08249">
    <property type="entry name" value="enoyl_reductase_like"/>
    <property type="match status" value="1"/>
</dbReference>
<dbReference type="Gene3D" id="3.90.180.10">
    <property type="entry name" value="Medium-chain alcohol dehydrogenases, catalytic domain"/>
    <property type="match status" value="1"/>
</dbReference>
<evidence type="ECO:0000313" key="4">
    <source>
        <dbReference type="EMBL" id="ERF69184.1"/>
    </source>
</evidence>
<dbReference type="InterPro" id="IPR047122">
    <property type="entry name" value="Trans-enoyl_RdTase-like"/>
</dbReference>
<feature type="domain" description="Enoyl reductase (ER)" evidence="3">
    <location>
        <begin position="10"/>
        <end position="344"/>
    </location>
</feature>
<dbReference type="InterPro" id="IPR011032">
    <property type="entry name" value="GroES-like_sf"/>
</dbReference>
<dbReference type="RefSeq" id="XP_007805244.1">
    <property type="nucleotide sequence ID" value="XM_007807053.1"/>
</dbReference>
<dbReference type="SUPFAM" id="SSF50129">
    <property type="entry name" value="GroES-like"/>
    <property type="match status" value="1"/>
</dbReference>
<organism evidence="4 5">
    <name type="scientific">Endocarpon pusillum (strain Z07020 / HMAS-L-300199)</name>
    <name type="common">Lichen-forming fungus</name>
    <dbReference type="NCBI Taxonomy" id="1263415"/>
    <lineage>
        <taxon>Eukaryota</taxon>
        <taxon>Fungi</taxon>
        <taxon>Dikarya</taxon>
        <taxon>Ascomycota</taxon>
        <taxon>Pezizomycotina</taxon>
        <taxon>Eurotiomycetes</taxon>
        <taxon>Chaetothyriomycetidae</taxon>
        <taxon>Verrucariales</taxon>
        <taxon>Verrucariaceae</taxon>
        <taxon>Endocarpon</taxon>
    </lineage>
</organism>
<keyword evidence="5" id="KW-1185">Reference proteome</keyword>
<name>U1HJT5_ENDPU</name>
<dbReference type="InterPro" id="IPR020843">
    <property type="entry name" value="ER"/>
</dbReference>
<evidence type="ECO:0000313" key="5">
    <source>
        <dbReference type="Proteomes" id="UP000019373"/>
    </source>
</evidence>
<dbReference type="PANTHER" id="PTHR45348:SF2">
    <property type="entry name" value="ZINC-TYPE ALCOHOL DEHYDROGENASE-LIKE PROTEIN C2E1P3.01"/>
    <property type="match status" value="1"/>
</dbReference>
<dbReference type="Proteomes" id="UP000019373">
    <property type="component" value="Unassembled WGS sequence"/>
</dbReference>
<sequence length="348" mass="37721">MASQKAVVVQAPKQAAVVTDRPLPKLRPGYLLVKVCAVALNPADWKRIDFVGPAGALSGCDYAGVVEETGSGYKKDWKKGDRICGICHGGDQMQLENGAFAEHIVVKADVQMRVPDYLGDEEAATLGVGFITVGQGLFQTMKLPLPTEPAEVPETILIYGGSTATGTLGIQLAKLAGWRVITTCSPRNFALVQSLGADEVFNYSDKDCGSKIREYTSNQLKYAWDTITLPASMQICAESLTSGSGAHYGCLARPELPRKDVTVTFTIGYTCFGETFRIGGKLWEAADLQDDYEFAVGWTAMFEKLLAERKVKVHPLKVMDGGLDKLLDGLDLLRNDKVSGQKLVYRVG</sequence>
<evidence type="ECO:0000256" key="1">
    <source>
        <dbReference type="ARBA" id="ARBA00008072"/>
    </source>
</evidence>
<dbReference type="AlphaFoldDB" id="U1HJT5"/>
<dbReference type="Pfam" id="PF08240">
    <property type="entry name" value="ADH_N"/>
    <property type="match status" value="1"/>
</dbReference>